<sequence length="110" mass="11615">MEEGSTARRVLMAAVIGMGVLIVAGVGLLVAVILHRVSHPHAAVTPPPVLEKPIHAETLLLHEPEGSHVATMAWRDGNVLALSLTGGGPDRIVLWDVTQGRVIGRLEVGR</sequence>
<keyword evidence="3" id="KW-1185">Reference proteome</keyword>
<proteinExistence type="predicted"/>
<comment type="caution">
    <text evidence="2">The sequence shown here is derived from an EMBL/GenBank/DDBJ whole genome shotgun (WGS) entry which is preliminary data.</text>
</comment>
<dbReference type="Proteomes" id="UP000597459">
    <property type="component" value="Unassembled WGS sequence"/>
</dbReference>
<name>A0A967B514_9PROT</name>
<evidence type="ECO:0008006" key="4">
    <source>
        <dbReference type="Google" id="ProtNLM"/>
    </source>
</evidence>
<feature type="transmembrane region" description="Helical" evidence="1">
    <location>
        <begin position="12"/>
        <end position="34"/>
    </location>
</feature>
<evidence type="ECO:0000313" key="2">
    <source>
        <dbReference type="EMBL" id="NHO53900.1"/>
    </source>
</evidence>
<evidence type="ECO:0000313" key="3">
    <source>
        <dbReference type="Proteomes" id="UP000597459"/>
    </source>
</evidence>
<organism evidence="2 3">
    <name type="scientific">Acetobacter estunensis</name>
    <dbReference type="NCBI Taxonomy" id="104097"/>
    <lineage>
        <taxon>Bacteria</taxon>
        <taxon>Pseudomonadati</taxon>
        <taxon>Pseudomonadota</taxon>
        <taxon>Alphaproteobacteria</taxon>
        <taxon>Acetobacterales</taxon>
        <taxon>Acetobacteraceae</taxon>
        <taxon>Acetobacter</taxon>
    </lineage>
</organism>
<dbReference type="AlphaFoldDB" id="A0A967B514"/>
<dbReference type="EMBL" id="WOTH01000012">
    <property type="protein sequence ID" value="NHO53900.1"/>
    <property type="molecule type" value="Genomic_DNA"/>
</dbReference>
<evidence type="ECO:0000256" key="1">
    <source>
        <dbReference type="SAM" id="Phobius"/>
    </source>
</evidence>
<protein>
    <recommendedName>
        <fullName evidence="4">WD40 repeat domain-containing protein</fullName>
    </recommendedName>
</protein>
<keyword evidence="1" id="KW-1133">Transmembrane helix</keyword>
<accession>A0A967B514</accession>
<keyword evidence="1" id="KW-0812">Transmembrane</keyword>
<reference evidence="2" key="1">
    <citation type="submission" date="2019-11" db="EMBL/GenBank/DDBJ databases">
        <title>Description of new Acetobacter species.</title>
        <authorList>
            <person name="Cleenwerck I."/>
            <person name="Sombolestani A.S."/>
        </authorList>
    </citation>
    <scope>NUCLEOTIDE SEQUENCE</scope>
    <source>
        <strain evidence="2">LMG 1626</strain>
    </source>
</reference>
<gene>
    <name evidence="2" type="ORF">GOB87_07995</name>
</gene>
<keyword evidence="1" id="KW-0472">Membrane</keyword>
<dbReference type="RefSeq" id="WP_166314813.1">
    <property type="nucleotide sequence ID" value="NZ_WOTH01000012.1"/>
</dbReference>